<proteinExistence type="predicted"/>
<dbReference type="InterPro" id="IPR043519">
    <property type="entry name" value="NT_sf"/>
</dbReference>
<dbReference type="KEGG" id="cch:Cag_0151"/>
<dbReference type="Gene3D" id="3.30.460.10">
    <property type="entry name" value="Beta Polymerase, domain 2"/>
    <property type="match status" value="1"/>
</dbReference>
<dbReference type="AlphaFoldDB" id="Q3AU96"/>
<dbReference type="eggNOG" id="COG1708">
    <property type="taxonomic scope" value="Bacteria"/>
</dbReference>
<accession>Q3AU96</accession>
<sequence>MRLLPAEREIIRTLATRIFGDGTRVLLFGSRVDDSVKGGDIDLYVQSPDAEQALTKKREFVVALKLALGDQKIDVVISSNPSRFIEQEALKHGVAL</sequence>
<reference evidence="1" key="1">
    <citation type="submission" date="2005-08" db="EMBL/GenBank/DDBJ databases">
        <title>Complete sequence of Chlorobium chlorochromatii CaD3.</title>
        <authorList>
            <person name="Copeland A."/>
            <person name="Lucas S."/>
            <person name="Lapidus A."/>
            <person name="Barry K."/>
            <person name="Detter J.C."/>
            <person name="Glavina T."/>
            <person name="Hammon N."/>
            <person name="Israni S."/>
            <person name="Pitluck S."/>
            <person name="Bryant D."/>
            <person name="Schmutz J."/>
            <person name="Larimer F."/>
            <person name="Land M."/>
            <person name="Kyrpides N."/>
            <person name="Ivanova N."/>
            <person name="Richardson P."/>
        </authorList>
    </citation>
    <scope>NUCLEOTIDE SEQUENCE [LARGE SCALE GENOMIC DNA]</scope>
    <source>
        <strain evidence="1">CaD3</strain>
    </source>
</reference>
<dbReference type="EMBL" id="CP000108">
    <property type="protein sequence ID" value="ABB27429.1"/>
    <property type="molecule type" value="Genomic_DNA"/>
</dbReference>
<name>Q3AU96_CHLCH</name>
<dbReference type="STRING" id="340177.Cag_0151"/>
<dbReference type="OrthoDB" id="14556at2"/>
<gene>
    <name evidence="1" type="ordered locus">Cag_0151</name>
</gene>
<protein>
    <submittedName>
        <fullName evidence="1">Uncharacterized protein</fullName>
    </submittedName>
</protein>
<dbReference type="HOGENOM" id="CLU_164558_1_0_10"/>
<evidence type="ECO:0000313" key="1">
    <source>
        <dbReference type="EMBL" id="ABB27429.1"/>
    </source>
</evidence>
<organism evidence="1">
    <name type="scientific">Chlorobium chlorochromatii (strain CaD3)</name>
    <dbReference type="NCBI Taxonomy" id="340177"/>
    <lineage>
        <taxon>Bacteria</taxon>
        <taxon>Pseudomonadati</taxon>
        <taxon>Chlorobiota</taxon>
        <taxon>Chlorobiia</taxon>
        <taxon>Chlorobiales</taxon>
        <taxon>Chlorobiaceae</taxon>
        <taxon>Chlorobium/Pelodictyon group</taxon>
        <taxon>Chlorobium</taxon>
    </lineage>
</organism>
<dbReference type="SUPFAM" id="SSF81301">
    <property type="entry name" value="Nucleotidyltransferase"/>
    <property type="match status" value="1"/>
</dbReference>